<dbReference type="Gene3D" id="3.30.1640.30">
    <property type="match status" value="1"/>
</dbReference>
<dbReference type="GO" id="GO:0051604">
    <property type="term" value="P:protein maturation"/>
    <property type="evidence" value="ECO:0007669"/>
    <property type="project" value="UniProtKB-ARBA"/>
</dbReference>
<keyword evidence="17" id="KW-0206">Cytoskeleton</keyword>
<evidence type="ECO:0000256" key="10">
    <source>
        <dbReference type="ARBA" id="ARBA00022837"/>
    </source>
</evidence>
<keyword evidence="5" id="KW-0479">Metal-binding</keyword>
<protein>
    <submittedName>
        <fullName evidence="25">Kinesin motor domain</fullName>
    </submittedName>
</protein>
<dbReference type="Gene3D" id="3.40.850.10">
    <property type="entry name" value="Kinesin motor domain"/>
    <property type="match status" value="1"/>
</dbReference>
<dbReference type="Gene3D" id="2.40.10.10">
    <property type="entry name" value="Trypsin-like serine proteases"/>
    <property type="match status" value="2"/>
</dbReference>
<keyword evidence="26" id="KW-1185">Reference proteome</keyword>
<dbReference type="GO" id="GO:0005524">
    <property type="term" value="F:ATP binding"/>
    <property type="evidence" value="ECO:0007669"/>
    <property type="project" value="UniProtKB-UniRule"/>
</dbReference>
<evidence type="ECO:0000259" key="23">
    <source>
        <dbReference type="PROSITE" id="PS50240"/>
    </source>
</evidence>
<feature type="binding site" evidence="19">
    <location>
        <begin position="527"/>
        <end position="534"/>
    </location>
    <ligand>
        <name>ATP</name>
        <dbReference type="ChEBI" id="CHEBI:30616"/>
    </ligand>
</feature>
<keyword evidence="6" id="KW-0732">Signal</keyword>
<feature type="coiled-coil region" evidence="21">
    <location>
        <begin position="794"/>
        <end position="893"/>
    </location>
</feature>
<evidence type="ECO:0000259" key="24">
    <source>
        <dbReference type="PROSITE" id="PS51888"/>
    </source>
</evidence>
<dbReference type="PROSITE" id="PS00135">
    <property type="entry name" value="TRYPSIN_SER"/>
    <property type="match status" value="1"/>
</dbReference>
<dbReference type="GO" id="GO:0046872">
    <property type="term" value="F:metal ion binding"/>
    <property type="evidence" value="ECO:0007669"/>
    <property type="project" value="UniProtKB-KW"/>
</dbReference>
<evidence type="ECO:0000256" key="17">
    <source>
        <dbReference type="ARBA" id="ARBA00023212"/>
    </source>
</evidence>
<dbReference type="InterPro" id="IPR001752">
    <property type="entry name" value="Kinesin_motor_dom"/>
</dbReference>
<evidence type="ECO:0000256" key="16">
    <source>
        <dbReference type="ARBA" id="ARBA00023180"/>
    </source>
</evidence>
<dbReference type="InterPro" id="IPR019821">
    <property type="entry name" value="Kinesin_motor_CS"/>
</dbReference>
<dbReference type="GO" id="GO:0008017">
    <property type="term" value="F:microtubule binding"/>
    <property type="evidence" value="ECO:0007669"/>
    <property type="project" value="InterPro"/>
</dbReference>
<comment type="similarity">
    <text evidence="18">Belongs to the peptidase S1 family. CLIP subfamily.</text>
</comment>
<keyword evidence="4" id="KW-0493">Microtubule</keyword>
<dbReference type="Pfam" id="PF00225">
    <property type="entry name" value="Kinesin"/>
    <property type="match status" value="1"/>
</dbReference>
<dbReference type="PROSITE" id="PS50240">
    <property type="entry name" value="TRYPSIN_DOM"/>
    <property type="match status" value="1"/>
</dbReference>
<dbReference type="InterPro" id="IPR018114">
    <property type="entry name" value="TRYPSIN_HIS"/>
</dbReference>
<dbReference type="GO" id="GO:0003777">
    <property type="term" value="F:microtubule motor activity"/>
    <property type="evidence" value="ECO:0007669"/>
    <property type="project" value="InterPro"/>
</dbReference>
<dbReference type="InterPro" id="IPR022700">
    <property type="entry name" value="CLIP"/>
</dbReference>
<keyword evidence="15 19" id="KW-0505">Motor protein</keyword>
<dbReference type="GO" id="GO:0004252">
    <property type="term" value="F:serine-type endopeptidase activity"/>
    <property type="evidence" value="ECO:0007669"/>
    <property type="project" value="InterPro"/>
</dbReference>
<comment type="caution">
    <text evidence="25">The sequence shown here is derived from an EMBL/GenBank/DDBJ whole genome shotgun (WGS) entry which is preliminary data.</text>
</comment>
<dbReference type="SMART" id="SM00129">
    <property type="entry name" value="KISc"/>
    <property type="match status" value="1"/>
</dbReference>
<evidence type="ECO:0000256" key="4">
    <source>
        <dbReference type="ARBA" id="ARBA00022701"/>
    </source>
</evidence>
<dbReference type="CDD" id="cd01763">
    <property type="entry name" value="Ubl_SUMO_like"/>
    <property type="match status" value="1"/>
</dbReference>
<dbReference type="PROSITE" id="PS51888">
    <property type="entry name" value="CLIP"/>
    <property type="match status" value="1"/>
</dbReference>
<keyword evidence="13" id="KW-0865">Zymogen</keyword>
<name>A0AAW1JYL3_POPJA</name>
<gene>
    <name evidence="25" type="ORF">QE152_g26514</name>
</gene>
<proteinExistence type="inferred from homology"/>
<dbReference type="InterPro" id="IPR036961">
    <property type="entry name" value="Kinesin_motor_dom_sf"/>
</dbReference>
<comment type="subcellular location">
    <subcellularLocation>
        <location evidence="1">Cytoplasm</location>
        <location evidence="1">Cytoskeleton</location>
    </subcellularLocation>
</comment>
<evidence type="ECO:0000256" key="13">
    <source>
        <dbReference type="ARBA" id="ARBA00023145"/>
    </source>
</evidence>
<dbReference type="PRINTS" id="PR00380">
    <property type="entry name" value="KINESINHEAVY"/>
</dbReference>
<comment type="similarity">
    <text evidence="19">Belongs to the TRAFAC class myosin-kinesin ATPase superfamily. Kinesin family.</text>
</comment>
<evidence type="ECO:0000256" key="18">
    <source>
        <dbReference type="ARBA" id="ARBA00024195"/>
    </source>
</evidence>
<organism evidence="25 26">
    <name type="scientific">Popillia japonica</name>
    <name type="common">Japanese beetle</name>
    <dbReference type="NCBI Taxonomy" id="7064"/>
    <lineage>
        <taxon>Eukaryota</taxon>
        <taxon>Metazoa</taxon>
        <taxon>Ecdysozoa</taxon>
        <taxon>Arthropoda</taxon>
        <taxon>Hexapoda</taxon>
        <taxon>Insecta</taxon>
        <taxon>Pterygota</taxon>
        <taxon>Neoptera</taxon>
        <taxon>Endopterygota</taxon>
        <taxon>Coleoptera</taxon>
        <taxon>Polyphaga</taxon>
        <taxon>Scarabaeiformia</taxon>
        <taxon>Scarabaeidae</taxon>
        <taxon>Rutelinae</taxon>
        <taxon>Popillia</taxon>
    </lineage>
</organism>
<keyword evidence="7 19" id="KW-0547">Nucleotide-binding</keyword>
<dbReference type="PANTHER" id="PTHR47117:SF5">
    <property type="entry name" value="KINESIN-LIKE PROTEIN KIF14"/>
    <property type="match status" value="1"/>
</dbReference>
<dbReference type="Gene3D" id="3.10.20.90">
    <property type="entry name" value="Phosphatidylinositol 3-kinase Catalytic Subunit, Chain A, domain 1"/>
    <property type="match status" value="2"/>
</dbReference>
<dbReference type="Proteomes" id="UP001458880">
    <property type="component" value="Unassembled WGS sequence"/>
</dbReference>
<reference evidence="25 26" key="1">
    <citation type="journal article" date="2024" name="BMC Genomics">
        <title>De novo assembly and annotation of Popillia japonica's genome with initial clues to its potential as an invasive pest.</title>
        <authorList>
            <person name="Cucini C."/>
            <person name="Boschi S."/>
            <person name="Funari R."/>
            <person name="Cardaioli E."/>
            <person name="Iannotti N."/>
            <person name="Marturano G."/>
            <person name="Paoli F."/>
            <person name="Bruttini M."/>
            <person name="Carapelli A."/>
            <person name="Frati F."/>
            <person name="Nardi F."/>
        </authorList>
    </citation>
    <scope>NUCLEOTIDE SEQUENCE [LARGE SCALE GENOMIC DNA]</scope>
    <source>
        <strain evidence="25">DMR45628</strain>
    </source>
</reference>
<accession>A0AAW1JYL3</accession>
<dbReference type="SUPFAM" id="SSF52540">
    <property type="entry name" value="P-loop containing nucleoside triphosphate hydrolases"/>
    <property type="match status" value="1"/>
</dbReference>
<keyword evidence="11 19" id="KW-0067">ATP-binding</keyword>
<keyword evidence="12 21" id="KW-0175">Coiled coil</keyword>
<evidence type="ECO:0000259" key="22">
    <source>
        <dbReference type="PROSITE" id="PS50067"/>
    </source>
</evidence>
<evidence type="ECO:0000313" key="26">
    <source>
        <dbReference type="Proteomes" id="UP001458880"/>
    </source>
</evidence>
<evidence type="ECO:0000313" key="25">
    <source>
        <dbReference type="EMBL" id="KAK9709612.1"/>
    </source>
</evidence>
<dbReference type="SUPFAM" id="SSF50494">
    <property type="entry name" value="Trypsin-like serine proteases"/>
    <property type="match status" value="1"/>
</dbReference>
<dbReference type="FunFam" id="2.40.10.10:FF:000028">
    <property type="entry name" value="Serine protease easter"/>
    <property type="match status" value="1"/>
</dbReference>
<evidence type="ECO:0000256" key="2">
    <source>
        <dbReference type="ARBA" id="ARBA00022490"/>
    </source>
</evidence>
<dbReference type="PROSITE" id="PS50067">
    <property type="entry name" value="KINESIN_MOTOR_2"/>
    <property type="match status" value="1"/>
</dbReference>
<evidence type="ECO:0000256" key="8">
    <source>
        <dbReference type="ARBA" id="ARBA00022801"/>
    </source>
</evidence>
<dbReference type="SUPFAM" id="SSF54236">
    <property type="entry name" value="Ubiquitin-like"/>
    <property type="match status" value="1"/>
</dbReference>
<evidence type="ECO:0000256" key="7">
    <source>
        <dbReference type="ARBA" id="ARBA00022741"/>
    </source>
</evidence>
<dbReference type="InterPro" id="IPR043504">
    <property type="entry name" value="Peptidase_S1_PA_chymotrypsin"/>
</dbReference>
<dbReference type="GO" id="GO:0006508">
    <property type="term" value="P:proteolysis"/>
    <property type="evidence" value="ECO:0007669"/>
    <property type="project" value="UniProtKB-KW"/>
</dbReference>
<evidence type="ECO:0000256" key="15">
    <source>
        <dbReference type="ARBA" id="ARBA00023175"/>
    </source>
</evidence>
<dbReference type="FunFam" id="2.40.10.10:FF:000078">
    <property type="entry name" value="Serine protease H137"/>
    <property type="match status" value="1"/>
</dbReference>
<keyword evidence="9 20" id="KW-0720">Serine protease</keyword>
<dbReference type="PROSITE" id="PS00134">
    <property type="entry name" value="TRYPSIN_HIS"/>
    <property type="match status" value="1"/>
</dbReference>
<dbReference type="Pfam" id="PF00089">
    <property type="entry name" value="Trypsin"/>
    <property type="match status" value="1"/>
</dbReference>
<evidence type="ECO:0000256" key="6">
    <source>
        <dbReference type="ARBA" id="ARBA00022729"/>
    </source>
</evidence>
<dbReference type="PANTHER" id="PTHR47117">
    <property type="entry name" value="STAR-RELATED LIPID TRANSFER PROTEIN 9"/>
    <property type="match status" value="1"/>
</dbReference>
<keyword evidence="16" id="KW-0325">Glycoprotein</keyword>
<evidence type="ECO:0000256" key="19">
    <source>
        <dbReference type="PROSITE-ProRule" id="PRU00283"/>
    </source>
</evidence>
<dbReference type="FunFam" id="3.40.850.10:FF:000042">
    <property type="entry name" value="Kinesin family member 14"/>
    <property type="match status" value="1"/>
</dbReference>
<evidence type="ECO:0000256" key="11">
    <source>
        <dbReference type="ARBA" id="ARBA00022840"/>
    </source>
</evidence>
<dbReference type="InterPro" id="IPR009003">
    <property type="entry name" value="Peptidase_S1_PA"/>
</dbReference>
<evidence type="ECO:0000256" key="9">
    <source>
        <dbReference type="ARBA" id="ARBA00022825"/>
    </source>
</evidence>
<dbReference type="InterPro" id="IPR033116">
    <property type="entry name" value="TRYPSIN_SER"/>
</dbReference>
<keyword evidence="2" id="KW-0963">Cytoplasm</keyword>
<evidence type="ECO:0000256" key="1">
    <source>
        <dbReference type="ARBA" id="ARBA00004245"/>
    </source>
</evidence>
<dbReference type="PROSITE" id="PS00411">
    <property type="entry name" value="KINESIN_MOTOR_1"/>
    <property type="match status" value="1"/>
</dbReference>
<dbReference type="SMART" id="SM00020">
    <property type="entry name" value="Tryp_SPc"/>
    <property type="match status" value="1"/>
</dbReference>
<dbReference type="InterPro" id="IPR038565">
    <property type="entry name" value="CLIP_sf"/>
</dbReference>
<feature type="domain" description="Kinesin motor" evidence="22">
    <location>
        <begin position="434"/>
        <end position="783"/>
    </location>
</feature>
<evidence type="ECO:0000256" key="21">
    <source>
        <dbReference type="SAM" id="Coils"/>
    </source>
</evidence>
<evidence type="ECO:0000256" key="12">
    <source>
        <dbReference type="ARBA" id="ARBA00023054"/>
    </source>
</evidence>
<keyword evidence="14" id="KW-1015">Disulfide bond</keyword>
<dbReference type="GO" id="GO:0005874">
    <property type="term" value="C:microtubule"/>
    <property type="evidence" value="ECO:0007669"/>
    <property type="project" value="UniProtKB-KW"/>
</dbReference>
<keyword evidence="10" id="KW-0106">Calcium</keyword>
<dbReference type="EMBL" id="JASPKY010000306">
    <property type="protein sequence ID" value="KAK9709612.1"/>
    <property type="molecule type" value="Genomic_DNA"/>
</dbReference>
<evidence type="ECO:0000256" key="20">
    <source>
        <dbReference type="RuleBase" id="RU363034"/>
    </source>
</evidence>
<dbReference type="InterPro" id="IPR001254">
    <property type="entry name" value="Trypsin_dom"/>
</dbReference>
<dbReference type="CDD" id="cd00190">
    <property type="entry name" value="Tryp_SPc"/>
    <property type="match status" value="1"/>
</dbReference>
<keyword evidence="8 20" id="KW-0378">Hydrolase</keyword>
<evidence type="ECO:0000256" key="3">
    <source>
        <dbReference type="ARBA" id="ARBA00022670"/>
    </source>
</evidence>
<evidence type="ECO:0000256" key="5">
    <source>
        <dbReference type="ARBA" id="ARBA00022723"/>
    </source>
</evidence>
<keyword evidence="3 20" id="KW-0645">Protease</keyword>
<dbReference type="InterPro" id="IPR029071">
    <property type="entry name" value="Ubiquitin-like_domsf"/>
</dbReference>
<sequence length="1349" mass="153607">MSSDSDSDICDFTSDVSKKMSKGFNQFWQNYKQKENAECSKTTLGDTVEDSVEMKENIINMKDDSVKNDGIINFDDTRLMKDDNVKNNGSMNLDDTSEVVETNEDNIQNRITNKLDQLVEEINTIVQNKQKRKPRKLLTNVWGSKRTRNLRKRKLNKPNIKTVVLSSDEESKPSISFRQNINNVQPNDEVNPIVTVNVLWKSVDKNTFKIPKYHSLNCISKYYADKFNVNPKLLFFTLDEKQINLDDSSYVSLRLDDTKIVEGGILPESYLEEVEQSANTSVNQDSINFKVQYSDRRNNEINVCCKKDDKMEIVFWKVATSVKQPVEKIKLFFDGDPILPNSKITDLDLEDVKPVVPTSQTPKFYKCATPKHTNLTRRNKEIKTEEATPKHARLDYNQENIPPQTPSCYNNVTIETPVTTKIRISKDKCDELTNLTVAVRVRPMNSRELAYIGANNIVKVNQNELIIHSNSNLSMSTDHIFQYDHVFWSCDAGDENYASQECVFSTIAEPLLANAFRGYNACLFAYGQTGSGKSYSMMGDMCGSMDCDNTAGITPRFCKRLFEKLKKIQDTMTASIELSYFEIYNEKIHDLLACNVGSSKTALKVREHPVWGPYVVDLSVHVVNSYNSYEEIKERLLIGNKNRVTAATLMNEKSSRSHSIFSIELNLSERLEENSSSRRSKVSLVDLAGSERLGNFYNSEEKMREGVSINKSLLTLGKVISALSEYKKGNVFVPYRDSVLTWLLRESLGGNSLTSMLATITPANTHIDETLATLRYACQARSIVNRARINENPHDRLIRELRAEVERLRALRQDYEKHSNNSSVMYTSDSLDQSEEMDTLRQKLTDTEEKLMKAEEDWKHRLKEAKLRQQAELSEAEKRREELESHIRVMNQANTDISLSPYKSNFLQELEGMLHDDVDEHVGKKLTKADVTVSMNQIYEIMSNLRPSVDDVDENSIFLRNPEDLFCLPINQTHVLLLFLLVNFSTKPGRSSRLPSRKDCIPPLGDSCIEIRQCQFFVDLLDKSHSPRSKQVIRIIRNHHCGFEGDSPKVCCFTAKQPSNTDKNRTIKGINSDVSHHENLNLLPSENCGNIRDEFRIINGYKTVIFEFPWMVLIAYKMEQVVDLACSGSLINDRYVLTAAHCVQNLNLEFIRLGEHNIETEHDCNYIKGVCSPPIQDVNIEKVLVHPGYVAKSFENDIALIRLSNKLEFSQPHIQPICLPFGKNAELNLDRRFGVISGWGITESGFKSTELLKTYIPIISNEDCKKLYDKRSVISPEQICAGGFKGRDSCGGDSGGPLTLVGRINSTIRYIQYGIVSYGPKHCGTDGQPGVYTRVTHYMKWILDHLEPS</sequence>
<feature type="domain" description="Peptidase S1" evidence="23">
    <location>
        <begin position="1097"/>
        <end position="1347"/>
    </location>
</feature>
<dbReference type="GO" id="GO:0007018">
    <property type="term" value="P:microtubule-based movement"/>
    <property type="evidence" value="ECO:0007669"/>
    <property type="project" value="InterPro"/>
</dbReference>
<feature type="domain" description="Clip" evidence="24">
    <location>
        <begin position="999"/>
        <end position="1052"/>
    </location>
</feature>
<dbReference type="InterPro" id="IPR027417">
    <property type="entry name" value="P-loop_NTPase"/>
</dbReference>
<evidence type="ECO:0000256" key="14">
    <source>
        <dbReference type="ARBA" id="ARBA00023157"/>
    </source>
</evidence>
<dbReference type="Pfam" id="PF12032">
    <property type="entry name" value="CLIP"/>
    <property type="match status" value="1"/>
</dbReference>